<dbReference type="GO" id="GO:0008139">
    <property type="term" value="F:nuclear localization sequence binding"/>
    <property type="evidence" value="ECO:0007669"/>
    <property type="project" value="InterPro"/>
</dbReference>
<dbReference type="GO" id="GO:0015031">
    <property type="term" value="P:protein transport"/>
    <property type="evidence" value="ECO:0007669"/>
    <property type="project" value="UniProtKB-KW"/>
</dbReference>
<accession>A0A5N6DU75</accession>
<reference evidence="10 11" key="1">
    <citation type="submission" date="2019-04" db="EMBL/GenBank/DDBJ databases">
        <title>Fungal friends and foes A comparative genomics study of 23 Aspergillus species from section Flavi.</title>
        <authorList>
            <consortium name="DOE Joint Genome Institute"/>
            <person name="Kjaerbolling I."/>
            <person name="Vesth T.C."/>
            <person name="Frisvad J.C."/>
            <person name="Nybo J.L."/>
            <person name="Theobald S."/>
            <person name="Kildgaard S."/>
            <person name="Petersen T.I."/>
            <person name="Kuo A."/>
            <person name="Sato A."/>
            <person name="Lyhne E.K."/>
            <person name="Kogle M.E."/>
            <person name="Wiebenga A."/>
            <person name="Kun R.S."/>
            <person name="Lubbers R.J."/>
            <person name="Makela M.R."/>
            <person name="Barry K."/>
            <person name="Chovatia M."/>
            <person name="Clum A."/>
            <person name="Daum C."/>
            <person name="Haridas S."/>
            <person name="He G."/>
            <person name="LaButti K."/>
            <person name="Lipzen A."/>
            <person name="Mondo S."/>
            <person name="Pangilinan J."/>
            <person name="Riley R."/>
            <person name="Salamov A."/>
            <person name="Simmons B.A."/>
            <person name="Magnuson J.K."/>
            <person name="Henrissat B."/>
            <person name="Mortensen U.H."/>
            <person name="Larsen T.O."/>
            <person name="De vries R.P."/>
            <person name="Grigoriev I.V."/>
            <person name="Machida M."/>
            <person name="Baker S.E."/>
            <person name="Andersen M.R."/>
        </authorList>
    </citation>
    <scope>NUCLEOTIDE SEQUENCE [LARGE SCALE GENOMIC DNA]</scope>
    <source>
        <strain evidence="10 11">CBS 117618</strain>
    </source>
</reference>
<gene>
    <name evidence="10" type="ORF">BDV34DRAFT_211225</name>
</gene>
<keyword evidence="4" id="KW-0653">Protein transport</keyword>
<dbReference type="AlphaFoldDB" id="A0A5N6DU75"/>
<dbReference type="InterPro" id="IPR024882">
    <property type="entry name" value="NUP58/p45/49"/>
</dbReference>
<feature type="region of interest" description="Disordered" evidence="9">
    <location>
        <begin position="40"/>
        <end position="194"/>
    </location>
</feature>
<feature type="coiled-coil region" evidence="8">
    <location>
        <begin position="400"/>
        <end position="427"/>
    </location>
</feature>
<evidence type="ECO:0000256" key="5">
    <source>
        <dbReference type="ARBA" id="ARBA00023010"/>
    </source>
</evidence>
<evidence type="ECO:0000256" key="2">
    <source>
        <dbReference type="ARBA" id="ARBA00022448"/>
    </source>
</evidence>
<evidence type="ECO:0000313" key="10">
    <source>
        <dbReference type="EMBL" id="KAB8208153.1"/>
    </source>
</evidence>
<dbReference type="Pfam" id="PF21121">
    <property type="entry name" value="Nup49_C"/>
    <property type="match status" value="1"/>
</dbReference>
<dbReference type="PANTHER" id="PTHR13437">
    <property type="entry name" value="NUCLEOPORIN P58/P45 NUCLEOPORIN-LIKE PROTEIN 1"/>
    <property type="match status" value="1"/>
</dbReference>
<keyword evidence="2" id="KW-0813">Transport</keyword>
<feature type="compositionally biased region" description="Polar residues" evidence="9">
    <location>
        <begin position="120"/>
        <end position="129"/>
    </location>
</feature>
<evidence type="ECO:0000256" key="7">
    <source>
        <dbReference type="ARBA" id="ARBA00023242"/>
    </source>
</evidence>
<keyword evidence="7" id="KW-0539">Nucleus</keyword>
<dbReference type="GO" id="GO:0005643">
    <property type="term" value="C:nuclear pore"/>
    <property type="evidence" value="ECO:0007669"/>
    <property type="project" value="UniProtKB-SubCell"/>
</dbReference>
<evidence type="ECO:0000256" key="6">
    <source>
        <dbReference type="ARBA" id="ARBA00023132"/>
    </source>
</evidence>
<protein>
    <recommendedName>
        <fullName evidence="12">Nucleoporin NUP49/NSP49</fullName>
    </recommendedName>
</protein>
<dbReference type="GO" id="GO:0051028">
    <property type="term" value="P:mRNA transport"/>
    <property type="evidence" value="ECO:0007669"/>
    <property type="project" value="UniProtKB-KW"/>
</dbReference>
<dbReference type="Proteomes" id="UP000326532">
    <property type="component" value="Unassembled WGS sequence"/>
</dbReference>
<comment type="subcellular location">
    <subcellularLocation>
        <location evidence="1">Nucleus</location>
        <location evidence="1">Nuclear pore complex</location>
    </subcellularLocation>
</comment>
<proteinExistence type="predicted"/>
<evidence type="ECO:0000256" key="8">
    <source>
        <dbReference type="SAM" id="Coils"/>
    </source>
</evidence>
<dbReference type="EMBL" id="ML734953">
    <property type="protein sequence ID" value="KAB8208153.1"/>
    <property type="molecule type" value="Genomic_DNA"/>
</dbReference>
<evidence type="ECO:0000256" key="9">
    <source>
        <dbReference type="SAM" id="MobiDB-lite"/>
    </source>
</evidence>
<name>A0A5N6DU75_ASPPA</name>
<keyword evidence="11" id="KW-1185">Reference proteome</keyword>
<feature type="compositionally biased region" description="Low complexity" evidence="9">
    <location>
        <begin position="40"/>
        <end position="70"/>
    </location>
</feature>
<feature type="compositionally biased region" description="Low complexity" evidence="9">
    <location>
        <begin position="169"/>
        <end position="193"/>
    </location>
</feature>
<evidence type="ECO:0000256" key="3">
    <source>
        <dbReference type="ARBA" id="ARBA00022816"/>
    </source>
</evidence>
<dbReference type="VEuPathDB" id="FungiDB:BDV34DRAFT_211225"/>
<evidence type="ECO:0000313" key="11">
    <source>
        <dbReference type="Proteomes" id="UP000326532"/>
    </source>
</evidence>
<dbReference type="InterPro" id="IPR025574">
    <property type="entry name" value="Nucleoporin_FG_rpt"/>
</dbReference>
<feature type="compositionally biased region" description="Polar residues" evidence="9">
    <location>
        <begin position="82"/>
        <end position="99"/>
    </location>
</feature>
<keyword evidence="3" id="KW-0509">mRNA transport</keyword>
<feature type="compositionally biased region" description="Gly residues" evidence="9">
    <location>
        <begin position="101"/>
        <end position="115"/>
    </location>
</feature>
<dbReference type="Pfam" id="PF13634">
    <property type="entry name" value="Nucleoporin_FG"/>
    <property type="match status" value="1"/>
</dbReference>
<dbReference type="GO" id="GO:0017056">
    <property type="term" value="F:structural constituent of nuclear pore"/>
    <property type="evidence" value="ECO:0007669"/>
    <property type="project" value="InterPro"/>
</dbReference>
<feature type="region of interest" description="Disordered" evidence="9">
    <location>
        <begin position="354"/>
        <end position="377"/>
    </location>
</feature>
<evidence type="ECO:0000256" key="4">
    <source>
        <dbReference type="ARBA" id="ARBA00022927"/>
    </source>
</evidence>
<sequence length="491" mass="51093">MFSAKPAGGGLSINTNSANSLLSRSSTLLFHFTARTFPLGGANTQTTSSTTTPGTTSTTSGLFGNLGSSTAQSKPATGLFGNATSGTTQQNQSSGTNMFSGLGGQQSNTGGGGLFGNSTATTSQPQSGGLFSGTANANTTQSGTTGGGLFGGASTAQTQSKPLFGGMGTSNNTGGSLFGGANQNNTQQQQQAQKPTLSLFGNQNTTTQQPAQPTAAAGTVVPGVKVDLSNLLPTTKYESCADEIKKELEVFDNYVLTQIKMCNEVGNMIPSIAAQGETIPNDVEFVQGKLETMQHALENDASDIDQLRNLVARDAAEAQVGFRAIDTLKLPLQFQPAAGSGWWSVQDQKLSDRQSLRSTRKNTLALPDDVEGDSSTTVNGVPVNLVDYFSQRSDEMGTVLERYKQNLKEIEDHLHGVEATLERQIHEFVTSRSRDGAATGTPKSVLNDLAVVLGDVEAGILGVASRLGGVTEQVQEVVLGPPSLGEGRLNL</sequence>
<keyword evidence="8" id="KW-0175">Coiled coil</keyword>
<evidence type="ECO:0008006" key="12">
    <source>
        <dbReference type="Google" id="ProtNLM"/>
    </source>
</evidence>
<feature type="compositionally biased region" description="Low complexity" evidence="9">
    <location>
        <begin position="133"/>
        <end position="143"/>
    </location>
</feature>
<organism evidence="10 11">
    <name type="scientific">Aspergillus parasiticus</name>
    <dbReference type="NCBI Taxonomy" id="5067"/>
    <lineage>
        <taxon>Eukaryota</taxon>
        <taxon>Fungi</taxon>
        <taxon>Dikarya</taxon>
        <taxon>Ascomycota</taxon>
        <taxon>Pezizomycotina</taxon>
        <taxon>Eurotiomycetes</taxon>
        <taxon>Eurotiomycetidae</taxon>
        <taxon>Eurotiales</taxon>
        <taxon>Aspergillaceae</taxon>
        <taxon>Aspergillus</taxon>
        <taxon>Aspergillus subgen. Circumdati</taxon>
    </lineage>
</organism>
<keyword evidence="6" id="KW-0906">Nuclear pore complex</keyword>
<dbReference type="PANTHER" id="PTHR13437:SF2">
    <property type="entry name" value="NUCLEOPORIN P58_P45"/>
    <property type="match status" value="1"/>
</dbReference>
<keyword evidence="5" id="KW-0811">Translocation</keyword>
<evidence type="ECO:0000256" key="1">
    <source>
        <dbReference type="ARBA" id="ARBA00004567"/>
    </source>
</evidence>
<dbReference type="OMA" id="KLPTHYH"/>